<protein>
    <submittedName>
        <fullName evidence="7">Thiol:disulfide interchange protein</fullName>
    </submittedName>
</protein>
<evidence type="ECO:0000313" key="7">
    <source>
        <dbReference type="EMBL" id="OGI47700.1"/>
    </source>
</evidence>
<dbReference type="PANTHER" id="PTHR42852">
    <property type="entry name" value="THIOL:DISULFIDE INTERCHANGE PROTEIN DSBE"/>
    <property type="match status" value="1"/>
</dbReference>
<evidence type="ECO:0000256" key="1">
    <source>
        <dbReference type="ARBA" id="ARBA00004196"/>
    </source>
</evidence>
<dbReference type="AlphaFoldDB" id="A0A1F6TRG4"/>
<sequence length="173" mass="19278">MKKFVIPIALFALLGVLLWSGLALDPRKIPSPLIGKPLPAFALPTLANPKRSLSPNDLRGRVYLLNVWASWCTACRQEHPVLLEIARQKGAPIVGLNYKDQRADALSWLKDLGDPYETSIVDLEGRFGIELGVYGVPETFVIDKEGVIRYKHIGPVTIETWQDKLLPLVRELG</sequence>
<dbReference type="PROSITE" id="PS51352">
    <property type="entry name" value="THIOREDOXIN_2"/>
    <property type="match status" value="1"/>
</dbReference>
<gene>
    <name evidence="7" type="ORF">A2151_02940</name>
</gene>
<proteinExistence type="inferred from homology"/>
<keyword evidence="5" id="KW-0676">Redox-active center</keyword>
<dbReference type="Pfam" id="PF08534">
    <property type="entry name" value="Redoxin"/>
    <property type="match status" value="1"/>
</dbReference>
<dbReference type="InterPro" id="IPR017937">
    <property type="entry name" value="Thioredoxin_CS"/>
</dbReference>
<organism evidence="7 8">
    <name type="scientific">Candidatus Muproteobacteria bacterium RBG_16_65_34</name>
    <dbReference type="NCBI Taxonomy" id="1817760"/>
    <lineage>
        <taxon>Bacteria</taxon>
        <taxon>Pseudomonadati</taxon>
        <taxon>Pseudomonadota</taxon>
        <taxon>Candidatus Muproteobacteria</taxon>
    </lineage>
</organism>
<dbReference type="GO" id="GO:0015036">
    <property type="term" value="F:disulfide oxidoreductase activity"/>
    <property type="evidence" value="ECO:0007669"/>
    <property type="project" value="InterPro"/>
</dbReference>
<keyword evidence="3" id="KW-0201">Cytochrome c-type biogenesis</keyword>
<feature type="domain" description="Thioredoxin" evidence="6">
    <location>
        <begin position="32"/>
        <end position="173"/>
    </location>
</feature>
<name>A0A1F6TRG4_9PROT</name>
<accession>A0A1F6TRG4</accession>
<comment type="subcellular location">
    <subcellularLocation>
        <location evidence="1">Cell envelope</location>
    </subcellularLocation>
</comment>
<evidence type="ECO:0000256" key="4">
    <source>
        <dbReference type="ARBA" id="ARBA00023157"/>
    </source>
</evidence>
<comment type="caution">
    <text evidence="7">The sequence shown here is derived from an EMBL/GenBank/DDBJ whole genome shotgun (WGS) entry which is preliminary data.</text>
</comment>
<dbReference type="InterPro" id="IPR050553">
    <property type="entry name" value="Thioredoxin_ResA/DsbE_sf"/>
</dbReference>
<dbReference type="InterPro" id="IPR013740">
    <property type="entry name" value="Redoxin"/>
</dbReference>
<evidence type="ECO:0000256" key="2">
    <source>
        <dbReference type="ARBA" id="ARBA00007758"/>
    </source>
</evidence>
<dbReference type="PROSITE" id="PS00194">
    <property type="entry name" value="THIOREDOXIN_1"/>
    <property type="match status" value="1"/>
</dbReference>
<dbReference type="InterPro" id="IPR013766">
    <property type="entry name" value="Thioredoxin_domain"/>
</dbReference>
<evidence type="ECO:0000256" key="5">
    <source>
        <dbReference type="ARBA" id="ARBA00023284"/>
    </source>
</evidence>
<dbReference type="InterPro" id="IPR004799">
    <property type="entry name" value="Periplasmic_diS_OxRdtase_DsbE"/>
</dbReference>
<dbReference type="PANTHER" id="PTHR42852:SF6">
    <property type="entry name" value="THIOL:DISULFIDE INTERCHANGE PROTEIN DSBE"/>
    <property type="match status" value="1"/>
</dbReference>
<dbReference type="Proteomes" id="UP000178885">
    <property type="component" value="Unassembled WGS sequence"/>
</dbReference>
<comment type="similarity">
    <text evidence="2">Belongs to the thioredoxin family. DsbE subfamily.</text>
</comment>
<evidence type="ECO:0000259" key="6">
    <source>
        <dbReference type="PROSITE" id="PS51352"/>
    </source>
</evidence>
<dbReference type="STRING" id="1817760.A2151_02940"/>
<dbReference type="Gene3D" id="3.40.30.10">
    <property type="entry name" value="Glutaredoxin"/>
    <property type="match status" value="1"/>
</dbReference>
<dbReference type="CDD" id="cd03010">
    <property type="entry name" value="TlpA_like_DsbE"/>
    <property type="match status" value="1"/>
</dbReference>
<dbReference type="NCBIfam" id="TIGR00385">
    <property type="entry name" value="dsbE"/>
    <property type="match status" value="1"/>
</dbReference>
<dbReference type="SUPFAM" id="SSF52833">
    <property type="entry name" value="Thioredoxin-like"/>
    <property type="match status" value="1"/>
</dbReference>
<dbReference type="GO" id="GO:0017004">
    <property type="term" value="P:cytochrome complex assembly"/>
    <property type="evidence" value="ECO:0007669"/>
    <property type="project" value="UniProtKB-KW"/>
</dbReference>
<evidence type="ECO:0000256" key="3">
    <source>
        <dbReference type="ARBA" id="ARBA00022748"/>
    </source>
</evidence>
<dbReference type="InterPro" id="IPR036249">
    <property type="entry name" value="Thioredoxin-like_sf"/>
</dbReference>
<evidence type="ECO:0000313" key="8">
    <source>
        <dbReference type="Proteomes" id="UP000178885"/>
    </source>
</evidence>
<dbReference type="EMBL" id="MFSU01000048">
    <property type="protein sequence ID" value="OGI47700.1"/>
    <property type="molecule type" value="Genomic_DNA"/>
</dbReference>
<reference evidence="7 8" key="1">
    <citation type="journal article" date="2016" name="Nat. Commun.">
        <title>Thousands of microbial genomes shed light on interconnected biogeochemical processes in an aquifer system.</title>
        <authorList>
            <person name="Anantharaman K."/>
            <person name="Brown C.T."/>
            <person name="Hug L.A."/>
            <person name="Sharon I."/>
            <person name="Castelle C.J."/>
            <person name="Probst A.J."/>
            <person name="Thomas B.C."/>
            <person name="Singh A."/>
            <person name="Wilkins M.J."/>
            <person name="Karaoz U."/>
            <person name="Brodie E.L."/>
            <person name="Williams K.H."/>
            <person name="Hubbard S.S."/>
            <person name="Banfield J.F."/>
        </authorList>
    </citation>
    <scope>NUCLEOTIDE SEQUENCE [LARGE SCALE GENOMIC DNA]</scope>
</reference>
<dbReference type="GO" id="GO:0030288">
    <property type="term" value="C:outer membrane-bounded periplasmic space"/>
    <property type="evidence" value="ECO:0007669"/>
    <property type="project" value="InterPro"/>
</dbReference>
<keyword evidence="4" id="KW-1015">Disulfide bond</keyword>